<dbReference type="EMBL" id="DXCL01000005">
    <property type="protein sequence ID" value="HIZ02786.1"/>
    <property type="molecule type" value="Genomic_DNA"/>
</dbReference>
<organism evidence="2 3">
    <name type="scientific">Candidatus Borkfalkia avistercoris</name>
    <dbReference type="NCBI Taxonomy" id="2838504"/>
    <lineage>
        <taxon>Bacteria</taxon>
        <taxon>Bacillati</taxon>
        <taxon>Bacillota</taxon>
        <taxon>Clostridia</taxon>
        <taxon>Christensenellales</taxon>
        <taxon>Christensenellaceae</taxon>
        <taxon>Candidatus Borkfalkia</taxon>
    </lineage>
</organism>
<evidence type="ECO:0008006" key="4">
    <source>
        <dbReference type="Google" id="ProtNLM"/>
    </source>
</evidence>
<proteinExistence type="predicted"/>
<feature type="transmembrane region" description="Helical" evidence="1">
    <location>
        <begin position="288"/>
        <end position="305"/>
    </location>
</feature>
<protein>
    <recommendedName>
        <fullName evidence="4">Membrane protein YkvI</fullName>
    </recommendedName>
</protein>
<feature type="transmembrane region" description="Helical" evidence="1">
    <location>
        <begin position="176"/>
        <end position="197"/>
    </location>
</feature>
<feature type="transmembrane region" description="Helical" evidence="1">
    <location>
        <begin position="252"/>
        <end position="276"/>
    </location>
</feature>
<feature type="transmembrane region" description="Helical" evidence="1">
    <location>
        <begin position="84"/>
        <end position="104"/>
    </location>
</feature>
<evidence type="ECO:0000256" key="1">
    <source>
        <dbReference type="SAM" id="Phobius"/>
    </source>
</evidence>
<reference evidence="2" key="2">
    <citation type="submission" date="2021-04" db="EMBL/GenBank/DDBJ databases">
        <authorList>
            <person name="Gilroy R."/>
        </authorList>
    </citation>
    <scope>NUCLEOTIDE SEQUENCE</scope>
    <source>
        <strain evidence="2">CHK187-5294</strain>
    </source>
</reference>
<feature type="transmembrane region" description="Helical" evidence="1">
    <location>
        <begin position="41"/>
        <end position="63"/>
    </location>
</feature>
<reference evidence="2" key="1">
    <citation type="journal article" date="2021" name="PeerJ">
        <title>Extensive microbial diversity within the chicken gut microbiome revealed by metagenomics and culture.</title>
        <authorList>
            <person name="Gilroy R."/>
            <person name="Ravi A."/>
            <person name="Getino M."/>
            <person name="Pursley I."/>
            <person name="Horton D.L."/>
            <person name="Alikhan N.F."/>
            <person name="Baker D."/>
            <person name="Gharbi K."/>
            <person name="Hall N."/>
            <person name="Watson M."/>
            <person name="Adriaenssens E.M."/>
            <person name="Foster-Nyarko E."/>
            <person name="Jarju S."/>
            <person name="Secka A."/>
            <person name="Antonio M."/>
            <person name="Oren A."/>
            <person name="Chaudhuri R.R."/>
            <person name="La Ragione R."/>
            <person name="Hildebrand F."/>
            <person name="Pallen M.J."/>
        </authorList>
    </citation>
    <scope>NUCLEOTIDE SEQUENCE</scope>
    <source>
        <strain evidence="2">CHK187-5294</strain>
    </source>
</reference>
<name>A0A9D2A7D9_9FIRM</name>
<sequence length="349" mass="36759">MVEALKRVGETARLSAILIGTVVGAGFVSGAELVRFFPTENFLPCAFLAALLIFLGFALLFYCGKKYGGFEGTLCRVFKNFAPAVRWIVLAASLMTSAGMLAGLDSVMLEGFGVPKSVPLLSLGVLIAVYFLSEKGTAAIGWVNLCLVPAILVFVASLAFRRVDFSYAFYPAREPFAAVCLVIAYAGMNVFLAAPVVCDLGAKYGGGTVAAAGASLVIGACIVIILANIFAAGANAIGADMPLLAVMGAQSVMGKIFAIVSAFGIVTTLFSSWYPLHARAKRCRHARSARVLLCAAAFLLSRFGLKNIVGFAYPLLGLCGILFLGACALKCFFPKKNSPMHSAKGRERM</sequence>
<keyword evidence="1" id="KW-0812">Transmembrane</keyword>
<dbReference type="InterPro" id="IPR038728">
    <property type="entry name" value="YkvI-like"/>
</dbReference>
<feature type="transmembrane region" description="Helical" evidence="1">
    <location>
        <begin position="12"/>
        <end position="29"/>
    </location>
</feature>
<dbReference type="AlphaFoldDB" id="A0A9D2A7D9"/>
<keyword evidence="1" id="KW-0472">Membrane</keyword>
<feature type="transmembrane region" description="Helical" evidence="1">
    <location>
        <begin position="209"/>
        <end position="232"/>
    </location>
</feature>
<evidence type="ECO:0000313" key="3">
    <source>
        <dbReference type="Proteomes" id="UP000824132"/>
    </source>
</evidence>
<feature type="transmembrane region" description="Helical" evidence="1">
    <location>
        <begin position="139"/>
        <end position="160"/>
    </location>
</feature>
<dbReference type="PANTHER" id="PTHR37814">
    <property type="entry name" value="CONSERVED MEMBRANE PROTEIN"/>
    <property type="match status" value="1"/>
</dbReference>
<comment type="caution">
    <text evidence="2">The sequence shown here is derived from an EMBL/GenBank/DDBJ whole genome shotgun (WGS) entry which is preliminary data.</text>
</comment>
<feature type="transmembrane region" description="Helical" evidence="1">
    <location>
        <begin position="311"/>
        <end position="333"/>
    </location>
</feature>
<dbReference type="Proteomes" id="UP000824132">
    <property type="component" value="Unassembled WGS sequence"/>
</dbReference>
<evidence type="ECO:0000313" key="2">
    <source>
        <dbReference type="EMBL" id="HIZ02786.1"/>
    </source>
</evidence>
<gene>
    <name evidence="2" type="ORF">H9727_00705</name>
</gene>
<feature type="transmembrane region" description="Helical" evidence="1">
    <location>
        <begin position="116"/>
        <end position="132"/>
    </location>
</feature>
<keyword evidence="1" id="KW-1133">Transmembrane helix</keyword>
<accession>A0A9D2A7D9</accession>
<dbReference type="PANTHER" id="PTHR37814:SF1">
    <property type="entry name" value="MEMBRANE PROTEIN"/>
    <property type="match status" value="1"/>
</dbReference>